<comment type="caution">
    <text evidence="1">The sequence shown here is derived from an EMBL/GenBank/DDBJ whole genome shotgun (WGS) entry which is preliminary data.</text>
</comment>
<proteinExistence type="predicted"/>
<reference evidence="1 2" key="1">
    <citation type="journal article" date="2015" name="Microbiome">
        <title>Genomic resolution of linkages in carbon, nitrogen, and sulfur cycling among widespread estuary sediment bacteria.</title>
        <authorList>
            <person name="Baker B.J."/>
            <person name="Lazar C.S."/>
            <person name="Teske A.P."/>
            <person name="Dick G.J."/>
        </authorList>
    </citation>
    <scope>NUCLEOTIDE SEQUENCE [LARGE SCALE GENOMIC DNA]</scope>
    <source>
        <strain evidence="1">SM23_60</strain>
    </source>
</reference>
<accession>A0A0S8G706</accession>
<organism evidence="1 2">
    <name type="scientific">candidate division WOR_3 bacterium SM23_60</name>
    <dbReference type="NCBI Taxonomy" id="1703780"/>
    <lineage>
        <taxon>Bacteria</taxon>
        <taxon>Bacteria division WOR-3</taxon>
    </lineage>
</organism>
<dbReference type="EMBL" id="LJUO01000211">
    <property type="protein sequence ID" value="KPK67597.1"/>
    <property type="molecule type" value="Genomic_DNA"/>
</dbReference>
<sequence>MVTCSNSVTRLVVEIVSQPQGGLNVEELGCTMRGRLEGGDEHVETIIEWWWSDTLGQDEQVLKQETHTFLSDEWEQYTTIIEAPTYFYLFQLFWVKAKWQDEDGTEHEIESDKAYCKILTAQNVFPHAGGGSISQ</sequence>
<gene>
    <name evidence="1" type="ORF">AMJ87_13110</name>
</gene>
<dbReference type="Proteomes" id="UP000051096">
    <property type="component" value="Unassembled WGS sequence"/>
</dbReference>
<evidence type="ECO:0000313" key="2">
    <source>
        <dbReference type="Proteomes" id="UP000051096"/>
    </source>
</evidence>
<protein>
    <submittedName>
        <fullName evidence="1">Uncharacterized protein</fullName>
    </submittedName>
</protein>
<dbReference type="AlphaFoldDB" id="A0A0S8G706"/>
<name>A0A0S8G706_UNCW3</name>
<evidence type="ECO:0000313" key="1">
    <source>
        <dbReference type="EMBL" id="KPK67597.1"/>
    </source>
</evidence>